<evidence type="ECO:0000256" key="5">
    <source>
        <dbReference type="ARBA" id="ARBA00022990"/>
    </source>
</evidence>
<evidence type="ECO:0000313" key="8">
    <source>
        <dbReference type="Proteomes" id="UP000596742"/>
    </source>
</evidence>
<dbReference type="AlphaFoldDB" id="A0A8B6E8E3"/>
<evidence type="ECO:0000256" key="2">
    <source>
        <dbReference type="ARBA" id="ARBA00022723"/>
    </source>
</evidence>
<accession>A0A8B6E8E3</accession>
<dbReference type="InterPro" id="IPR008380">
    <property type="entry name" value="HAD-SF_hydro_IG_5-nucl"/>
</dbReference>
<dbReference type="FunFam" id="3.40.50.1000:FF:000086">
    <property type="entry name" value="LD24878p"/>
    <property type="match status" value="1"/>
</dbReference>
<reference evidence="7" key="1">
    <citation type="submission" date="2018-11" db="EMBL/GenBank/DDBJ databases">
        <authorList>
            <person name="Alioto T."/>
            <person name="Alioto T."/>
        </authorList>
    </citation>
    <scope>NUCLEOTIDE SEQUENCE</scope>
</reference>
<sequence>MIQPIKYFITRKLFCLTAPRRHFKDMTFCLTDYDAYGFDLDHTLAKYKLTELCRLAYEGACEALINTKGYDKKLKDDIALHKDFICKGLFLDADKGNILKLSHDGKVLRASHGTRMLTKDELKKTYGADLHWEHFQEAKDNVKSSDGKLKYRFFENYFDVPSAVLCAHVVDYIDQKDGPQEKYIFWQDVYASLGFNYIPKAFADETGYFFPALKRNPEKFLQPCSDGVKQWLLELKKQGKVVFLMTSSAHDFATTVLKVVLGSDWQQYFDIFLFNAKKPAFFTDGNSFLGLDGHVETTPVTELQAKTCYSMGNHHDLMKFLSQQTQKVKPKVVYFGDSLCSDSFPANNYAGWDVVLVLEEMEAEGYHLTPKDLECDDTATVKKTKRDVNLYIDPEEESFLLSKGWGSFFYHEEEDIKHDKHMNTFWGHLISKYNAIAVPLIEYIAGMPIDHKYKRFSDEVGSTDGFSPAKPKPLL</sequence>
<dbReference type="Proteomes" id="UP000596742">
    <property type="component" value="Unassembled WGS sequence"/>
</dbReference>
<evidence type="ECO:0000256" key="1">
    <source>
        <dbReference type="ARBA" id="ARBA00009589"/>
    </source>
</evidence>
<dbReference type="OrthoDB" id="6503940at2759"/>
<dbReference type="GO" id="GO:0008253">
    <property type="term" value="F:5'-nucleotidase activity"/>
    <property type="evidence" value="ECO:0007669"/>
    <property type="project" value="TreeGrafter"/>
</dbReference>
<dbReference type="SUPFAM" id="SSF56784">
    <property type="entry name" value="HAD-like"/>
    <property type="match status" value="1"/>
</dbReference>
<dbReference type="InterPro" id="IPR036412">
    <property type="entry name" value="HAD-like_sf"/>
</dbReference>
<dbReference type="InterPro" id="IPR023214">
    <property type="entry name" value="HAD_sf"/>
</dbReference>
<keyword evidence="3" id="KW-0378">Hydrolase</keyword>
<evidence type="ECO:0000256" key="3">
    <source>
        <dbReference type="ARBA" id="ARBA00022801"/>
    </source>
</evidence>
<gene>
    <name evidence="7" type="ORF">MGAL_10B031029</name>
</gene>
<proteinExistence type="inferred from homology"/>
<dbReference type="PANTHER" id="PTHR12103">
    <property type="entry name" value="5'-NUCLEOTIDASE DOMAIN-CONTAINING"/>
    <property type="match status" value="1"/>
</dbReference>
<keyword evidence="5" id="KW-0007">Acetylation</keyword>
<dbReference type="NCBIfam" id="TIGR02244">
    <property type="entry name" value="HAD-IG-Ncltidse"/>
    <property type="match status" value="1"/>
</dbReference>
<keyword evidence="8" id="KW-1185">Reference proteome</keyword>
<evidence type="ECO:0000256" key="6">
    <source>
        <dbReference type="ARBA" id="ARBA00069357"/>
    </source>
</evidence>
<evidence type="ECO:0000313" key="7">
    <source>
        <dbReference type="EMBL" id="VDI30679.1"/>
    </source>
</evidence>
<dbReference type="GO" id="GO:0046872">
    <property type="term" value="F:metal ion binding"/>
    <property type="evidence" value="ECO:0007669"/>
    <property type="project" value="UniProtKB-KW"/>
</dbReference>
<comment type="similarity">
    <text evidence="1">Belongs to the 5'(3')-deoxyribonucleotidase family.</text>
</comment>
<keyword evidence="2" id="KW-0479">Metal-binding</keyword>
<dbReference type="EMBL" id="UYJE01004719">
    <property type="protein sequence ID" value="VDI30679.1"/>
    <property type="molecule type" value="Genomic_DNA"/>
</dbReference>
<dbReference type="Gene3D" id="3.40.50.1000">
    <property type="entry name" value="HAD superfamily/HAD-like"/>
    <property type="match status" value="1"/>
</dbReference>
<name>A0A8B6E8E3_MYTGA</name>
<comment type="caution">
    <text evidence="7">The sequence shown here is derived from an EMBL/GenBank/DDBJ whole genome shotgun (WGS) entry which is preliminary data.</text>
</comment>
<evidence type="ECO:0000256" key="4">
    <source>
        <dbReference type="ARBA" id="ARBA00022842"/>
    </source>
</evidence>
<keyword evidence="4" id="KW-0460">Magnesium</keyword>
<dbReference type="Pfam" id="PF05761">
    <property type="entry name" value="5_nucleotid"/>
    <property type="match status" value="1"/>
</dbReference>
<organism evidence="7 8">
    <name type="scientific">Mytilus galloprovincialis</name>
    <name type="common">Mediterranean mussel</name>
    <dbReference type="NCBI Taxonomy" id="29158"/>
    <lineage>
        <taxon>Eukaryota</taxon>
        <taxon>Metazoa</taxon>
        <taxon>Spiralia</taxon>
        <taxon>Lophotrochozoa</taxon>
        <taxon>Mollusca</taxon>
        <taxon>Bivalvia</taxon>
        <taxon>Autobranchia</taxon>
        <taxon>Pteriomorphia</taxon>
        <taxon>Mytilida</taxon>
        <taxon>Mytiloidea</taxon>
        <taxon>Mytilidae</taxon>
        <taxon>Mytilinae</taxon>
        <taxon>Mytilus</taxon>
    </lineage>
</organism>
<dbReference type="PANTHER" id="PTHR12103:SF38">
    <property type="entry name" value="5'-NUCLEOTIDASE DOMAIN-CONTAINING PROTEIN 1"/>
    <property type="match status" value="1"/>
</dbReference>
<protein>
    <recommendedName>
        <fullName evidence="6">5'-nucleotidase domain-containing protein 1</fullName>
    </recommendedName>
</protein>